<protein>
    <submittedName>
        <fullName evidence="4">Capsule synthesis protein, CapA</fullName>
    </submittedName>
</protein>
<gene>
    <name evidence="4" type="ORF">Bcop_2271</name>
</gene>
<accession>F3ZUI4</accession>
<evidence type="ECO:0000313" key="4">
    <source>
        <dbReference type="EMBL" id="EGJ72432.1"/>
    </source>
</evidence>
<sequence>MRKASLYLSLFFIFFSSCQLKKQNNPTSTVIPADSIITHINDTITLLFVGDVMQHKAQLEAAQTKKGFDYSSYYQYVKKEIQSSDISTCNLETPIGAPPYAGYPMFSAPSEFAQEIKSTGFNLILTANNHCVDRHAKGLRRTIEVLDSLDLKHLGTYINKDEQEKNHPYYISIKNKKIAFLNYTYGTNGIGIPNPFAVNLIDTIQIKQDLEKAKINQSNAIIVCIHWGEEYITSPNKQQKKLANWMIKNGADHIIGAHPHVIQPIKIYKDSVNQKQHIVAYSLGNFISNMSQIDTDGGMILKLKLFGNQKQMDSEVSYSLVWTGRPSITGEKNYILFPISHEKDSLNSFSYNKLSIFKQRAQKVMQANSPQVKYYDF</sequence>
<dbReference type="PANTHER" id="PTHR33393:SF12">
    <property type="entry name" value="CAPSULE BIOSYNTHESIS PROTEIN CAPA"/>
    <property type="match status" value="1"/>
</dbReference>
<organism evidence="4 5">
    <name type="scientific">Bacteroides coprosuis DSM 18011</name>
    <dbReference type="NCBI Taxonomy" id="679937"/>
    <lineage>
        <taxon>Bacteria</taxon>
        <taxon>Pseudomonadati</taxon>
        <taxon>Bacteroidota</taxon>
        <taxon>Bacteroidia</taxon>
        <taxon>Bacteroidales</taxon>
        <taxon>Bacteroidaceae</taxon>
        <taxon>Bacteroides</taxon>
    </lineage>
</organism>
<dbReference type="Pfam" id="PF09587">
    <property type="entry name" value="PGA_cap"/>
    <property type="match status" value="1"/>
</dbReference>
<evidence type="ECO:0000256" key="1">
    <source>
        <dbReference type="ARBA" id="ARBA00005662"/>
    </source>
</evidence>
<dbReference type="InterPro" id="IPR029052">
    <property type="entry name" value="Metallo-depent_PP-like"/>
</dbReference>
<feature type="signal peptide" evidence="2">
    <location>
        <begin position="1"/>
        <end position="21"/>
    </location>
</feature>
<proteinExistence type="inferred from homology"/>
<dbReference type="AlphaFoldDB" id="F3ZUI4"/>
<evidence type="ECO:0000313" key="5">
    <source>
        <dbReference type="Proteomes" id="UP000018439"/>
    </source>
</evidence>
<dbReference type="SUPFAM" id="SSF56300">
    <property type="entry name" value="Metallo-dependent phosphatases"/>
    <property type="match status" value="1"/>
</dbReference>
<dbReference type="eggNOG" id="COG2843">
    <property type="taxonomic scope" value="Bacteria"/>
</dbReference>
<dbReference type="Gene3D" id="3.60.21.10">
    <property type="match status" value="1"/>
</dbReference>
<keyword evidence="5" id="KW-1185">Reference proteome</keyword>
<dbReference type="PROSITE" id="PS51257">
    <property type="entry name" value="PROKAR_LIPOPROTEIN"/>
    <property type="match status" value="1"/>
</dbReference>
<feature type="domain" description="Capsule synthesis protein CapA" evidence="3">
    <location>
        <begin position="45"/>
        <end position="290"/>
    </location>
</feature>
<dbReference type="EMBL" id="CM001167">
    <property type="protein sequence ID" value="EGJ72432.1"/>
    <property type="molecule type" value="Genomic_DNA"/>
</dbReference>
<comment type="similarity">
    <text evidence="1">Belongs to the CapA family.</text>
</comment>
<dbReference type="InterPro" id="IPR019079">
    <property type="entry name" value="Capsule_synth_CapA"/>
</dbReference>
<dbReference type="SMART" id="SM00854">
    <property type="entry name" value="PGA_cap"/>
    <property type="match status" value="1"/>
</dbReference>
<feature type="chain" id="PRO_5003309566" evidence="2">
    <location>
        <begin position="22"/>
        <end position="377"/>
    </location>
</feature>
<dbReference type="OrthoDB" id="9810906at2"/>
<reference evidence="4 5" key="1">
    <citation type="journal article" date="2011" name="Stand. Genomic Sci.">
        <title>Non-contiguous finished genome sequence of Bacteroides coprosuis type strain (PC139).</title>
        <authorList>
            <person name="Land M."/>
            <person name="Held B."/>
            <person name="Gronow S."/>
            <person name="Abt B."/>
            <person name="Lucas S."/>
            <person name="Del Rio T.G."/>
            <person name="Nolan M."/>
            <person name="Tice H."/>
            <person name="Cheng J.F."/>
            <person name="Pitluck S."/>
            <person name="Liolios K."/>
            <person name="Pagani I."/>
            <person name="Ivanova N."/>
            <person name="Mavromatis K."/>
            <person name="Mikhailova N."/>
            <person name="Pati A."/>
            <person name="Tapia R."/>
            <person name="Han C."/>
            <person name="Goodwin L."/>
            <person name="Chen A."/>
            <person name="Palaniappan K."/>
            <person name="Hauser L."/>
            <person name="Brambilla E.M."/>
            <person name="Rohde M."/>
            <person name="Goker M."/>
            <person name="Detter J.C."/>
            <person name="Woyke T."/>
            <person name="Bristow J."/>
            <person name="Eisen J.A."/>
            <person name="Markowitz V."/>
            <person name="Hugenholtz P."/>
            <person name="Kyrpides N.C."/>
            <person name="Klenk H.P."/>
            <person name="Lapidus A."/>
        </authorList>
    </citation>
    <scope>NUCLEOTIDE SEQUENCE</scope>
    <source>
        <strain evidence="4 5">DSM 18011</strain>
    </source>
</reference>
<evidence type="ECO:0000259" key="3">
    <source>
        <dbReference type="SMART" id="SM00854"/>
    </source>
</evidence>
<dbReference type="Proteomes" id="UP000018439">
    <property type="component" value="Chromosome"/>
</dbReference>
<dbReference type="HOGENOM" id="CLU_038823_0_0_10"/>
<dbReference type="CDD" id="cd07381">
    <property type="entry name" value="MPP_CapA"/>
    <property type="match status" value="1"/>
</dbReference>
<name>F3ZUI4_9BACE</name>
<dbReference type="PANTHER" id="PTHR33393">
    <property type="entry name" value="POLYGLUTAMINE SYNTHESIS ACCESSORY PROTEIN RV0574C-RELATED"/>
    <property type="match status" value="1"/>
</dbReference>
<evidence type="ECO:0000256" key="2">
    <source>
        <dbReference type="SAM" id="SignalP"/>
    </source>
</evidence>
<keyword evidence="2" id="KW-0732">Signal</keyword>
<dbReference type="InterPro" id="IPR052169">
    <property type="entry name" value="CW_Biosynth-Accessory"/>
</dbReference>
<dbReference type="STRING" id="679937.Bcop_2271"/>